<reference evidence="3 4" key="1">
    <citation type="submission" date="2015-10" db="EMBL/GenBank/DDBJ databases">
        <title>Draft genome sequence of Streptomyces caeruleatus NRRL B-24802, type strain for the species Streptomyces caeruleatus.</title>
        <authorList>
            <person name="Ruckert C."/>
            <person name="Winkler A."/>
            <person name="Kalinowski J."/>
            <person name="Kampfer P."/>
            <person name="Glaeser S."/>
        </authorList>
    </citation>
    <scope>NUCLEOTIDE SEQUENCE [LARGE SCALE GENOMIC DNA]</scope>
    <source>
        <strain evidence="3 4">NRRL B-24802</strain>
    </source>
</reference>
<evidence type="ECO:0000313" key="4">
    <source>
        <dbReference type="Proteomes" id="UP000053429"/>
    </source>
</evidence>
<keyword evidence="2" id="KW-0732">Signal</keyword>
<sequence length="749" mass="78853">MRAVWAVCAGSLIASAAVVPQAIAPSTAYAADDSCISSVGTYVLSPASTNPAKKRTLSKYMDWGPRSSESSFFDTQFTAQIPGTSKLFSAPNGVIYEISSSDRDAPLKAYKDNTAAGGSLLTPVKTYKPNWTTAKRVWSNGKRIFVINDDNTVNVFEQTAPATGDGTISLVTTLPRSNRLTGILNAEDVWMVGSVIYTLSTDGTIAHQTYLETGGSPGAITTSIGAAVTDKTGLSGVTQAWSPGPGAINTLSLTDDPDTTGRISKYTTGPFTGINDEVSTGILGDVMADTASCLAAPDLGVRPYFGAPPTDEGDVPIAQEPSDTAAPQPSNTVTGKFTLGNGQPAAGLQVTVTAADVVAGSERAAGATEPVVGNATTAADGTWSLTLPSTLPTAVQKAMDDNRGALNLNATTSGTTSSGASVLGVDALVAVPPKSATLRAASSEEMAYFTEAIDDGHSVPMLPNTVDDAAAKEPTPDQEKRTFAAQTEADPKATDEKTPMWQSDRGSLAADYNPYLAGGKDISGEKITPRDSGSCDTWRYKQSSKIKYTVVGEAHAHWDAKAAFEYDDTMNSSIDIAVNSNGDWKVGGTKQVSHETGVSTGYVNKGPYYARQYKVPIEYNKYKHQRVCSGSVRATWYTIEAGRYKVPSGGSVGKLGKDVANKDGSPPFANSPRSHRAKVEPGTYFQLSRKKSSKFGNGVNFMGVALSVTTGYDKNHKQKITAGNRRDAKHEIWGKNGPVSDKPGVFYSF</sequence>
<dbReference type="AlphaFoldDB" id="A0A101TGE9"/>
<feature type="compositionally biased region" description="Basic and acidic residues" evidence="1">
    <location>
        <begin position="489"/>
        <end position="498"/>
    </location>
</feature>
<evidence type="ECO:0000256" key="2">
    <source>
        <dbReference type="SAM" id="SignalP"/>
    </source>
</evidence>
<feature type="region of interest" description="Disordered" evidence="1">
    <location>
        <begin position="469"/>
        <end position="506"/>
    </location>
</feature>
<protein>
    <recommendedName>
        <fullName evidence="5">Bacterial Ig domain-containing protein</fullName>
    </recommendedName>
</protein>
<evidence type="ECO:0000256" key="1">
    <source>
        <dbReference type="SAM" id="MobiDB-lite"/>
    </source>
</evidence>
<dbReference type="EMBL" id="LMWY01000063">
    <property type="protein sequence ID" value="KUN91912.1"/>
    <property type="molecule type" value="Genomic_DNA"/>
</dbReference>
<feature type="region of interest" description="Disordered" evidence="1">
    <location>
        <begin position="304"/>
        <end position="339"/>
    </location>
</feature>
<proteinExistence type="predicted"/>
<feature type="chain" id="PRO_5007107230" description="Bacterial Ig domain-containing protein" evidence="2">
    <location>
        <begin position="31"/>
        <end position="749"/>
    </location>
</feature>
<feature type="compositionally biased region" description="Polar residues" evidence="1">
    <location>
        <begin position="321"/>
        <end position="335"/>
    </location>
</feature>
<name>A0A101TGE9_9ACTN</name>
<evidence type="ECO:0000313" key="3">
    <source>
        <dbReference type="EMBL" id="KUN91912.1"/>
    </source>
</evidence>
<organism evidence="3 4">
    <name type="scientific">Streptomyces caeruleatus</name>
    <dbReference type="NCBI Taxonomy" id="661399"/>
    <lineage>
        <taxon>Bacteria</taxon>
        <taxon>Bacillati</taxon>
        <taxon>Actinomycetota</taxon>
        <taxon>Actinomycetes</taxon>
        <taxon>Kitasatosporales</taxon>
        <taxon>Streptomycetaceae</taxon>
        <taxon>Streptomyces</taxon>
    </lineage>
</organism>
<accession>A0A101TGE9</accession>
<feature type="signal peptide" evidence="2">
    <location>
        <begin position="1"/>
        <end position="30"/>
    </location>
</feature>
<feature type="compositionally biased region" description="Basic and acidic residues" evidence="1">
    <location>
        <begin position="469"/>
        <end position="482"/>
    </location>
</feature>
<evidence type="ECO:0008006" key="5">
    <source>
        <dbReference type="Google" id="ProtNLM"/>
    </source>
</evidence>
<keyword evidence="4" id="KW-1185">Reference proteome</keyword>
<dbReference type="Proteomes" id="UP000053429">
    <property type="component" value="Unassembled WGS sequence"/>
</dbReference>
<comment type="caution">
    <text evidence="3">The sequence shown here is derived from an EMBL/GenBank/DDBJ whole genome shotgun (WGS) entry which is preliminary data.</text>
</comment>
<gene>
    <name evidence="3" type="ORF">AQJ67_41520</name>
</gene>